<dbReference type="InterPro" id="IPR045247">
    <property type="entry name" value="Oye-like"/>
</dbReference>
<dbReference type="EMBL" id="FOXQ01000001">
    <property type="protein sequence ID" value="SFP59171.1"/>
    <property type="molecule type" value="Genomic_DNA"/>
</dbReference>
<dbReference type="CDD" id="cd02933">
    <property type="entry name" value="OYE_like_FMN"/>
    <property type="match status" value="1"/>
</dbReference>
<feature type="domain" description="NADH:flavin oxidoreductase/NADH oxidase N-terminal" evidence="4">
    <location>
        <begin position="8"/>
        <end position="337"/>
    </location>
</feature>
<name>A0A1I5RLP6_9BACT</name>
<dbReference type="OrthoDB" id="9772736at2"/>
<protein>
    <submittedName>
        <fullName evidence="5">N-ethylmaleimide reductase</fullName>
    </submittedName>
</protein>
<evidence type="ECO:0000256" key="1">
    <source>
        <dbReference type="ARBA" id="ARBA00001917"/>
    </source>
</evidence>
<evidence type="ECO:0000256" key="2">
    <source>
        <dbReference type="ARBA" id="ARBA00005979"/>
    </source>
</evidence>
<keyword evidence="3" id="KW-0560">Oxidoreductase</keyword>
<dbReference type="InterPro" id="IPR013785">
    <property type="entry name" value="Aldolase_TIM"/>
</dbReference>
<evidence type="ECO:0000313" key="5">
    <source>
        <dbReference type="EMBL" id="SFP59171.1"/>
    </source>
</evidence>
<dbReference type="Proteomes" id="UP000199031">
    <property type="component" value="Unassembled WGS sequence"/>
</dbReference>
<dbReference type="GO" id="GO:0016628">
    <property type="term" value="F:oxidoreductase activity, acting on the CH-CH group of donors, NAD or NADP as acceptor"/>
    <property type="evidence" value="ECO:0007669"/>
    <property type="project" value="UniProtKB-ARBA"/>
</dbReference>
<dbReference type="PANTHER" id="PTHR22893:SF91">
    <property type="entry name" value="NADPH DEHYDROGENASE 2-RELATED"/>
    <property type="match status" value="1"/>
</dbReference>
<dbReference type="Pfam" id="PF00724">
    <property type="entry name" value="Oxidored_FMN"/>
    <property type="match status" value="1"/>
</dbReference>
<dbReference type="AlphaFoldDB" id="A0A1I5RLP6"/>
<dbReference type="Gene3D" id="3.20.20.70">
    <property type="entry name" value="Aldolase class I"/>
    <property type="match status" value="1"/>
</dbReference>
<accession>A0A1I5RLP6</accession>
<dbReference type="PANTHER" id="PTHR22893">
    <property type="entry name" value="NADH OXIDOREDUCTASE-RELATED"/>
    <property type="match status" value="1"/>
</dbReference>
<dbReference type="SUPFAM" id="SSF51395">
    <property type="entry name" value="FMN-linked oxidoreductases"/>
    <property type="match status" value="1"/>
</dbReference>
<organism evidence="5 6">
    <name type="scientific">Parafilimonas terrae</name>
    <dbReference type="NCBI Taxonomy" id="1465490"/>
    <lineage>
        <taxon>Bacteria</taxon>
        <taxon>Pseudomonadati</taxon>
        <taxon>Bacteroidota</taxon>
        <taxon>Chitinophagia</taxon>
        <taxon>Chitinophagales</taxon>
        <taxon>Chitinophagaceae</taxon>
        <taxon>Parafilimonas</taxon>
    </lineage>
</organism>
<evidence type="ECO:0000256" key="3">
    <source>
        <dbReference type="ARBA" id="ARBA00023002"/>
    </source>
</evidence>
<dbReference type="FunFam" id="3.20.20.70:FF:000059">
    <property type="entry name" value="N-ethylmaleimide reductase, FMN-linked"/>
    <property type="match status" value="1"/>
</dbReference>
<comment type="similarity">
    <text evidence="2">Belongs to the NADH:flavin oxidoreductase/NADH oxidase family.</text>
</comment>
<dbReference type="STRING" id="1465490.SAMN05444277_101303"/>
<comment type="cofactor">
    <cofactor evidence="1">
        <name>FMN</name>
        <dbReference type="ChEBI" id="CHEBI:58210"/>
    </cofactor>
</comment>
<proteinExistence type="inferred from homology"/>
<gene>
    <name evidence="5" type="ORF">SAMN05444277_101303</name>
</gene>
<reference evidence="5 6" key="1">
    <citation type="submission" date="2016-10" db="EMBL/GenBank/DDBJ databases">
        <authorList>
            <person name="de Groot N.N."/>
        </authorList>
    </citation>
    <scope>NUCLEOTIDE SEQUENCE [LARGE SCALE GENOMIC DNA]</scope>
    <source>
        <strain evidence="5 6">DSM 28286</strain>
    </source>
</reference>
<evidence type="ECO:0000259" key="4">
    <source>
        <dbReference type="Pfam" id="PF00724"/>
    </source>
</evidence>
<dbReference type="RefSeq" id="WP_090655133.1">
    <property type="nucleotide sequence ID" value="NZ_FOXQ01000001.1"/>
</dbReference>
<dbReference type="GO" id="GO:0005829">
    <property type="term" value="C:cytosol"/>
    <property type="evidence" value="ECO:0007669"/>
    <property type="project" value="UniProtKB-ARBA"/>
</dbReference>
<keyword evidence="6" id="KW-1185">Reference proteome</keyword>
<dbReference type="GO" id="GO:0010181">
    <property type="term" value="F:FMN binding"/>
    <property type="evidence" value="ECO:0007669"/>
    <property type="project" value="InterPro"/>
</dbReference>
<sequence length="369" mass="39957">MSQSYPILFSEYKLGSLTLKNRIVMAPMTRSRAIGNLPNDLMANYYSKRAEAGLLITEGVAPSPDGLGYARIPGLFNDGQVKAWKKITDAVHANGGRIFVQLMHTGRISHPLNLPDEGVVRGVSAIAAATTQMYTDQEGLQSLPVPEEIATAQIPALIDEFVQSAKYAIEAGFDGVELHGANGYLLDQFLNSASNHRTDKYGGSPENRNRFVLEVVTAVANAIGKDKTGIRLSPYGAFNDMHADENTEQQYIQLAAALNEIGIVYIHIVDHATMGAPAVPLSVKDGIRHAFGSTVILSGGYDAPRAEAELEEGRGELVAFGRPFISNPDLVKRIALHAELAQPDFGTFYTPGEKGYTDYPILDKQLQAN</sequence>
<evidence type="ECO:0000313" key="6">
    <source>
        <dbReference type="Proteomes" id="UP000199031"/>
    </source>
</evidence>
<dbReference type="InterPro" id="IPR001155">
    <property type="entry name" value="OxRdtase_FMN_N"/>
</dbReference>